<organism evidence="3 4">
    <name type="scientific">Leptospira hartskeerlii</name>
    <dbReference type="NCBI Taxonomy" id="2023177"/>
    <lineage>
        <taxon>Bacteria</taxon>
        <taxon>Pseudomonadati</taxon>
        <taxon>Spirochaetota</taxon>
        <taxon>Spirochaetia</taxon>
        <taxon>Leptospirales</taxon>
        <taxon>Leptospiraceae</taxon>
        <taxon>Leptospira</taxon>
    </lineage>
</organism>
<dbReference type="InterPro" id="IPR028939">
    <property type="entry name" value="P5C_Rdtase_cat_N"/>
</dbReference>
<dbReference type="Gene3D" id="3.40.50.720">
    <property type="entry name" value="NAD(P)-binding Rossmann-like Domain"/>
    <property type="match status" value="1"/>
</dbReference>
<dbReference type="Proteomes" id="UP000232196">
    <property type="component" value="Unassembled WGS sequence"/>
</dbReference>
<reference evidence="3 4" key="1">
    <citation type="submission" date="2017-07" db="EMBL/GenBank/DDBJ databases">
        <title>Leptospira spp. isolated from tropical soils.</title>
        <authorList>
            <person name="Thibeaux R."/>
            <person name="Iraola G."/>
            <person name="Ferres I."/>
            <person name="Bierque E."/>
            <person name="Girault D."/>
            <person name="Soupe-Gilbert M.-E."/>
            <person name="Picardeau M."/>
            <person name="Goarant C."/>
        </authorList>
    </citation>
    <scope>NUCLEOTIDE SEQUENCE [LARGE SCALE GENOMIC DNA]</scope>
    <source>
        <strain evidence="3 4">MCA1-C-A1</strain>
    </source>
</reference>
<dbReference type="AlphaFoldDB" id="A0A2M9XHJ3"/>
<proteinExistence type="predicted"/>
<dbReference type="EMBL" id="NPDN01000001">
    <property type="protein sequence ID" value="PJZ27042.1"/>
    <property type="molecule type" value="Genomic_DNA"/>
</dbReference>
<evidence type="ECO:0000259" key="2">
    <source>
        <dbReference type="Pfam" id="PF03807"/>
    </source>
</evidence>
<evidence type="ECO:0000313" key="4">
    <source>
        <dbReference type="Proteomes" id="UP000232196"/>
    </source>
</evidence>
<dbReference type="InterPro" id="IPR051267">
    <property type="entry name" value="STEAP_metalloreductase"/>
</dbReference>
<dbReference type="SUPFAM" id="SSF51735">
    <property type="entry name" value="NAD(P)-binding Rossmann-fold domains"/>
    <property type="match status" value="1"/>
</dbReference>
<dbReference type="PANTHER" id="PTHR14239">
    <property type="entry name" value="DUDULIN-RELATED"/>
    <property type="match status" value="1"/>
</dbReference>
<dbReference type="RefSeq" id="WP_100704793.1">
    <property type="nucleotide sequence ID" value="NZ_NPDL01000004.1"/>
</dbReference>
<dbReference type="Pfam" id="PF03807">
    <property type="entry name" value="F420_oxidored"/>
    <property type="match status" value="1"/>
</dbReference>
<dbReference type="OrthoDB" id="9786864at2"/>
<name>A0A2M9XHJ3_9LEPT</name>
<keyword evidence="1" id="KW-0560">Oxidoreductase</keyword>
<comment type="caution">
    <text evidence="3">The sequence shown here is derived from an EMBL/GenBank/DDBJ whole genome shotgun (WGS) entry which is preliminary data.</text>
</comment>
<sequence>MKIGVLGTGMVGETIGSKLIEKGHEVKMGSRSATNEKAAGWVSRSGSKASQGTFKDAASFGDILFNCTKGEISVEVLKSAGEETLKGKVLVDLANALDFSKGRPPGLIFGTNDSLGETIQKSFPDLKVVKTLNTMNCTIMVNASGVPGEHDVFICGNDPDAKKKVSDLLAKDFGWKNIIDLGDITGARATEMLLPIWLRLYGTFGNTDFNFHITR</sequence>
<feature type="domain" description="Pyrroline-5-carboxylate reductase catalytic N-terminal" evidence="2">
    <location>
        <begin position="2"/>
        <end position="95"/>
    </location>
</feature>
<evidence type="ECO:0000256" key="1">
    <source>
        <dbReference type="ARBA" id="ARBA00023002"/>
    </source>
</evidence>
<protein>
    <submittedName>
        <fullName evidence="3">NADP oxidoreductase</fullName>
    </submittedName>
</protein>
<keyword evidence="4" id="KW-1185">Reference proteome</keyword>
<gene>
    <name evidence="3" type="ORF">CH357_00280</name>
</gene>
<dbReference type="InterPro" id="IPR036291">
    <property type="entry name" value="NAD(P)-bd_dom_sf"/>
</dbReference>
<dbReference type="GO" id="GO:0016491">
    <property type="term" value="F:oxidoreductase activity"/>
    <property type="evidence" value="ECO:0007669"/>
    <property type="project" value="UniProtKB-KW"/>
</dbReference>
<evidence type="ECO:0000313" key="3">
    <source>
        <dbReference type="EMBL" id="PJZ27042.1"/>
    </source>
</evidence>
<accession>A0A2M9XHJ3</accession>